<feature type="transmembrane region" description="Helical" evidence="2">
    <location>
        <begin position="26"/>
        <end position="49"/>
    </location>
</feature>
<comment type="caution">
    <text evidence="4">The sequence shown here is derived from an EMBL/GenBank/DDBJ whole genome shotgun (WGS) entry which is preliminary data.</text>
</comment>
<keyword evidence="2" id="KW-0812">Transmembrane</keyword>
<evidence type="ECO:0000256" key="2">
    <source>
        <dbReference type="SAM" id="Phobius"/>
    </source>
</evidence>
<dbReference type="InterPro" id="IPR011112">
    <property type="entry name" value="Rho-like_N"/>
</dbReference>
<dbReference type="Pfam" id="PF07498">
    <property type="entry name" value="Rho_N"/>
    <property type="match status" value="1"/>
</dbReference>
<feature type="transmembrane region" description="Helical" evidence="2">
    <location>
        <begin position="116"/>
        <end position="140"/>
    </location>
</feature>
<dbReference type="SMART" id="SM00959">
    <property type="entry name" value="Rho_N"/>
    <property type="match status" value="1"/>
</dbReference>
<protein>
    <recommendedName>
        <fullName evidence="3">Rho termination factor-like N-terminal domain-containing protein</fullName>
    </recommendedName>
</protein>
<feature type="domain" description="Rho termination factor-like N-terminal" evidence="3">
    <location>
        <begin position="249"/>
        <end position="289"/>
    </location>
</feature>
<dbReference type="InterPro" id="IPR036269">
    <property type="entry name" value="Rho_N_sf"/>
</dbReference>
<accession>A0A4V2NI13</accession>
<reference evidence="4 5" key="1">
    <citation type="submission" date="2018-02" db="EMBL/GenBank/DDBJ databases">
        <title>Mycoplasma marinum and Mycoplasma todarodis sp. nov., moderately halophilic and psychrotolerant mycoplasmas isolated from cephalopods.</title>
        <authorList>
            <person name="Viver T."/>
        </authorList>
    </citation>
    <scope>NUCLEOTIDE SEQUENCE [LARGE SCALE GENOMIC DNA]</scope>
    <source>
        <strain evidence="4 5">5H</strain>
    </source>
</reference>
<dbReference type="SUPFAM" id="SSF68912">
    <property type="entry name" value="Rho N-terminal domain-like"/>
    <property type="match status" value="1"/>
</dbReference>
<keyword evidence="2" id="KW-0472">Membrane</keyword>
<dbReference type="Proteomes" id="UP000291072">
    <property type="component" value="Unassembled WGS sequence"/>
</dbReference>
<keyword evidence="2" id="KW-1133">Transmembrane helix</keyword>
<sequence>MNPFFQANTPTTKEMWKNEPNKFRHWIILFGIAMAIFLVMTIAGLALVLSDKSTLQDSLSKAIAGTKGFTGDADQWASRRILMSFIVMPIIMICMAIAGAVLYGMTLVKSYKNKTFARISAAAVYLPEIVGLFSLFNAAFSSWSMISIVDNHVGAILSITSQWFAVILLIFAMQVSRIRKTFIHIERMEELKKSPEFQQMQEQMKNFFNAAQSGQSPSAAYGPTPTPNAQSADIKETPVETQEAPEVVELKKLKIEELREIANKLSISGATKMSKDELVATIVRVTNEG</sequence>
<evidence type="ECO:0000313" key="5">
    <source>
        <dbReference type="Proteomes" id="UP000291072"/>
    </source>
</evidence>
<dbReference type="Gene3D" id="1.10.720.10">
    <property type="match status" value="1"/>
</dbReference>
<dbReference type="EMBL" id="PSZP01000013">
    <property type="protein sequence ID" value="TCG11098.1"/>
    <property type="molecule type" value="Genomic_DNA"/>
</dbReference>
<dbReference type="GO" id="GO:0006353">
    <property type="term" value="P:DNA-templated transcription termination"/>
    <property type="evidence" value="ECO:0007669"/>
    <property type="project" value="InterPro"/>
</dbReference>
<name>A0A4V2NI13_9MOLU</name>
<dbReference type="AlphaFoldDB" id="A0A4V2NI13"/>
<dbReference type="RefSeq" id="WP_131613443.1">
    <property type="nucleotide sequence ID" value="NZ_PSZP01000013.1"/>
</dbReference>
<proteinExistence type="predicted"/>
<feature type="region of interest" description="Disordered" evidence="1">
    <location>
        <begin position="213"/>
        <end position="243"/>
    </location>
</feature>
<evidence type="ECO:0000259" key="3">
    <source>
        <dbReference type="SMART" id="SM00959"/>
    </source>
</evidence>
<dbReference type="OrthoDB" id="395899at2"/>
<gene>
    <name evidence="4" type="ORF">C4B25_02290</name>
</gene>
<feature type="transmembrane region" description="Helical" evidence="2">
    <location>
        <begin position="81"/>
        <end position="104"/>
    </location>
</feature>
<keyword evidence="5" id="KW-1185">Reference proteome</keyword>
<organism evidence="4 5">
    <name type="scientific">Mycoplasma todarodis</name>
    <dbReference type="NCBI Taxonomy" id="1937191"/>
    <lineage>
        <taxon>Bacteria</taxon>
        <taxon>Bacillati</taxon>
        <taxon>Mycoplasmatota</taxon>
        <taxon>Mollicutes</taxon>
        <taxon>Mycoplasmataceae</taxon>
        <taxon>Mycoplasma</taxon>
    </lineage>
</organism>
<feature type="transmembrane region" description="Helical" evidence="2">
    <location>
        <begin position="152"/>
        <end position="172"/>
    </location>
</feature>
<evidence type="ECO:0000256" key="1">
    <source>
        <dbReference type="SAM" id="MobiDB-lite"/>
    </source>
</evidence>
<evidence type="ECO:0000313" key="4">
    <source>
        <dbReference type="EMBL" id="TCG11098.1"/>
    </source>
</evidence>